<name>A0ABP1FZZ0_9CHLO</name>
<feature type="domain" description="HNH nuclease" evidence="7">
    <location>
        <begin position="864"/>
        <end position="920"/>
    </location>
</feature>
<keyword evidence="4" id="KW-0067">ATP-binding</keyword>
<evidence type="ECO:0000256" key="5">
    <source>
        <dbReference type="ARBA" id="ARBA00023125"/>
    </source>
</evidence>
<keyword evidence="11" id="KW-1185">Reference proteome</keyword>
<dbReference type="InterPro" id="IPR007695">
    <property type="entry name" value="DNA_mismatch_repair_MutS-lik_N"/>
</dbReference>
<dbReference type="InterPro" id="IPR036187">
    <property type="entry name" value="DNA_mismatch_repair_MutS_sf"/>
</dbReference>
<keyword evidence="6" id="KW-0234">DNA repair</keyword>
<feature type="domain" description="DNA mismatch repair protein MutS core" evidence="8">
    <location>
        <begin position="313"/>
        <end position="643"/>
    </location>
</feature>
<dbReference type="EMBL" id="CAXHTA020000012">
    <property type="protein sequence ID" value="CAL5225041.1"/>
    <property type="molecule type" value="Genomic_DNA"/>
</dbReference>
<dbReference type="Pfam" id="PF01624">
    <property type="entry name" value="MutS_I"/>
    <property type="match status" value="1"/>
</dbReference>
<proteinExistence type="inferred from homology"/>
<reference evidence="10 11" key="1">
    <citation type="submission" date="2024-06" db="EMBL/GenBank/DDBJ databases">
        <authorList>
            <person name="Kraege A."/>
            <person name="Thomma B."/>
        </authorList>
    </citation>
    <scope>NUCLEOTIDE SEQUENCE [LARGE SCALE GENOMIC DNA]</scope>
</reference>
<dbReference type="SUPFAM" id="SSF55271">
    <property type="entry name" value="DNA repair protein MutS, domain I"/>
    <property type="match status" value="1"/>
</dbReference>
<dbReference type="CDD" id="cd00085">
    <property type="entry name" value="HNHc"/>
    <property type="match status" value="1"/>
</dbReference>
<organism evidence="10 11">
    <name type="scientific">Coccomyxa viridis</name>
    <dbReference type="NCBI Taxonomy" id="1274662"/>
    <lineage>
        <taxon>Eukaryota</taxon>
        <taxon>Viridiplantae</taxon>
        <taxon>Chlorophyta</taxon>
        <taxon>core chlorophytes</taxon>
        <taxon>Trebouxiophyceae</taxon>
        <taxon>Trebouxiophyceae incertae sedis</taxon>
        <taxon>Coccomyxaceae</taxon>
        <taxon>Coccomyxa</taxon>
    </lineage>
</organism>
<evidence type="ECO:0000259" key="8">
    <source>
        <dbReference type="SMART" id="SM00533"/>
    </source>
</evidence>
<dbReference type="SUPFAM" id="SSF48334">
    <property type="entry name" value="DNA repair protein MutS, domain III"/>
    <property type="match status" value="1"/>
</dbReference>
<protein>
    <submittedName>
        <fullName evidence="10">G7819 protein</fullName>
    </submittedName>
</protein>
<accession>A0ABP1FZZ0</accession>
<dbReference type="SUPFAM" id="SSF52540">
    <property type="entry name" value="P-loop containing nucleoside triphosphate hydrolases"/>
    <property type="match status" value="1"/>
</dbReference>
<keyword evidence="3" id="KW-0227">DNA damage</keyword>
<evidence type="ECO:0000256" key="3">
    <source>
        <dbReference type="ARBA" id="ARBA00022763"/>
    </source>
</evidence>
<evidence type="ECO:0000256" key="4">
    <source>
        <dbReference type="ARBA" id="ARBA00022840"/>
    </source>
</evidence>
<evidence type="ECO:0000259" key="9">
    <source>
        <dbReference type="SMART" id="SM00534"/>
    </source>
</evidence>
<keyword evidence="5" id="KW-0238">DNA-binding</keyword>
<dbReference type="Pfam" id="PF01844">
    <property type="entry name" value="HNH"/>
    <property type="match status" value="1"/>
</dbReference>
<dbReference type="Gene3D" id="3.40.50.300">
    <property type="entry name" value="P-loop containing nucleotide triphosphate hydrolases"/>
    <property type="match status" value="1"/>
</dbReference>
<dbReference type="SMART" id="SM00534">
    <property type="entry name" value="MUTSac"/>
    <property type="match status" value="1"/>
</dbReference>
<dbReference type="InterPro" id="IPR003615">
    <property type="entry name" value="HNH_nuc"/>
</dbReference>
<dbReference type="Gene3D" id="3.40.1170.10">
    <property type="entry name" value="DNA repair protein MutS, domain I"/>
    <property type="match status" value="1"/>
</dbReference>
<evidence type="ECO:0000256" key="6">
    <source>
        <dbReference type="ARBA" id="ARBA00023204"/>
    </source>
</evidence>
<dbReference type="Pfam" id="PF05192">
    <property type="entry name" value="MutS_III"/>
    <property type="match status" value="1"/>
</dbReference>
<dbReference type="InterPro" id="IPR016151">
    <property type="entry name" value="DNA_mismatch_repair_MutS_N"/>
</dbReference>
<dbReference type="Proteomes" id="UP001497392">
    <property type="component" value="Unassembled WGS sequence"/>
</dbReference>
<gene>
    <name evidence="10" type="primary">g7819</name>
    <name evidence="10" type="ORF">VP750_LOCUS6700</name>
</gene>
<sequence length="1054" mass="115631">MTIVDDYKEIEREYEQRFGSVLVLFEVGSFFEVYTASPDSTKIHDVGQLLNCIVTRKNKSIKEVSRANPQLLGFPTASLARHIPVLLDSNFTIVVVGQQGLPPRVTRSVTQVISPGVNLEPTTCECHANVVACLALRQEQAYQTGKQVLTLGFGAIDVSTGQSWAFEGVDGSDVNHAVEEAVRLLKSFDPREILLVAEDAHKWTARLQLGGRTVHHSDTFPDDVGRVAFQNTFLATLFPDTGMLNPLEYIGLEMKTLASAALVNTLVFVRDHDEALMQRIMPPTILNDARILNRENSAIAQLNVLPTPGVSRSVTDSLYNIVCKCVTPMGRREMAVRLSMPLAESAAIEARLAPVDLMLRDSAFERVQDSLKGVADVERLQRKCVLRRATPMEFAALMWAIDKCLATLHLVAAAGMPADPELEGSLRSFRESVDRSFDLDVMSGEDSSDRGTFVRSGVSPDVDSLHDAVHANRSVLHAVQEALNLLLDPRAVPPQVRLESNDKEGHYFVTTRKRGDTLREKLRRRGPIAVKNATIEVAEWRFTNGVTTCKMTCNLLSEVSDRVTMSLQRLRRVEHEEFVAFLACFEGMQATMTSLVRLITGLDVSASAAESATQYQYCRPVIQSAEASSVNATDLRHPIIERLQTGESYVANTVSLGGDADRDGMLLYGVNACGKSSLLKAVGLTVVLAQAGMYVPASRFVIAPYTRLMTRILSSDNLFVGQSSFTVEMTELRSILLGADKNSLVLGDELAHSTESSSATAIVAAALKTLAESGCQFLIATHLHLLPSLDTVQALPRVKACHLEVRYDPAKDLLVYERTLQPGPGSSCYGLEVCAAMGLPAEFLREANAIRKGLSGAEDLHRTSRYNSRMHVSRCGVCGATDDLETHHIKPQHLARKGKIGLMNVHDLSNLVALCHMCHTQLHQDGEIDIAGYRMTTAGRKLEVKKRQKAGPSDSDAAAASSHCDIALHNPKMLLPVFETHKENNDTHIFLSHPSQLLTGTVCHARDVQDECLGELESPHHVHPRAPMSLHKLERPWLSDGQMIAQKQLGPSPI</sequence>
<feature type="domain" description="DNA mismatch repair proteins mutS family" evidence="9">
    <location>
        <begin position="662"/>
        <end position="852"/>
    </location>
</feature>
<dbReference type="InterPro" id="IPR002711">
    <property type="entry name" value="HNH"/>
</dbReference>
<comment type="similarity">
    <text evidence="1">Belongs to the DNA mismatch repair MutS family.</text>
</comment>
<evidence type="ECO:0000313" key="11">
    <source>
        <dbReference type="Proteomes" id="UP001497392"/>
    </source>
</evidence>
<evidence type="ECO:0000313" key="10">
    <source>
        <dbReference type="EMBL" id="CAL5225041.1"/>
    </source>
</evidence>
<dbReference type="Pfam" id="PF00488">
    <property type="entry name" value="MutS_V"/>
    <property type="match status" value="1"/>
</dbReference>
<dbReference type="InterPro" id="IPR045076">
    <property type="entry name" value="MutS"/>
</dbReference>
<dbReference type="PANTHER" id="PTHR11361">
    <property type="entry name" value="DNA MISMATCH REPAIR PROTEIN MUTS FAMILY MEMBER"/>
    <property type="match status" value="1"/>
</dbReference>
<evidence type="ECO:0000259" key="7">
    <source>
        <dbReference type="SMART" id="SM00507"/>
    </source>
</evidence>
<dbReference type="InterPro" id="IPR000432">
    <property type="entry name" value="DNA_mismatch_repair_MutS_C"/>
</dbReference>
<dbReference type="Gene3D" id="1.10.30.50">
    <property type="match status" value="1"/>
</dbReference>
<evidence type="ECO:0000256" key="2">
    <source>
        <dbReference type="ARBA" id="ARBA00022741"/>
    </source>
</evidence>
<keyword evidence="2" id="KW-0547">Nucleotide-binding</keyword>
<dbReference type="InterPro" id="IPR007696">
    <property type="entry name" value="DNA_mismatch_repair_MutS_core"/>
</dbReference>
<dbReference type="SMART" id="SM00507">
    <property type="entry name" value="HNHc"/>
    <property type="match status" value="1"/>
</dbReference>
<dbReference type="PANTHER" id="PTHR11361:SF34">
    <property type="entry name" value="DNA MISMATCH REPAIR PROTEIN MSH1, MITOCHONDRIAL"/>
    <property type="match status" value="1"/>
</dbReference>
<dbReference type="Gene3D" id="1.10.1420.10">
    <property type="match status" value="2"/>
</dbReference>
<evidence type="ECO:0000256" key="1">
    <source>
        <dbReference type="ARBA" id="ARBA00006271"/>
    </source>
</evidence>
<dbReference type="InterPro" id="IPR027417">
    <property type="entry name" value="P-loop_NTPase"/>
</dbReference>
<comment type="caution">
    <text evidence="10">The sequence shown here is derived from an EMBL/GenBank/DDBJ whole genome shotgun (WGS) entry which is preliminary data.</text>
</comment>
<dbReference type="SMART" id="SM00533">
    <property type="entry name" value="MUTSd"/>
    <property type="match status" value="1"/>
</dbReference>